<dbReference type="HOGENOM" id="CLU_2431392_0_0_1"/>
<feature type="compositionally biased region" description="Basic and acidic residues" evidence="1">
    <location>
        <begin position="1"/>
        <end position="34"/>
    </location>
</feature>
<dbReference type="Proteomes" id="UP000026915">
    <property type="component" value="Chromosome 10"/>
</dbReference>
<accession>A0A061FX03</accession>
<sequence>MRDKFEKVEANIEKLGSKKDELRGEQENKGEKKNKNLGGEIQGKIGENSRKQVTKGGEQITLVKVPKLCLKTGIRSTSTPRTAQDSCLIVD</sequence>
<evidence type="ECO:0000313" key="3">
    <source>
        <dbReference type="Proteomes" id="UP000026915"/>
    </source>
</evidence>
<evidence type="ECO:0000256" key="1">
    <source>
        <dbReference type="SAM" id="MobiDB-lite"/>
    </source>
</evidence>
<feature type="region of interest" description="Disordered" evidence="1">
    <location>
        <begin position="1"/>
        <end position="52"/>
    </location>
</feature>
<dbReference type="InParanoid" id="A0A061FX03"/>
<name>A0A061FX03_THECC</name>
<evidence type="ECO:0000313" key="2">
    <source>
        <dbReference type="EMBL" id="EOY19329.1"/>
    </source>
</evidence>
<dbReference type="Gramene" id="EOY19329">
    <property type="protein sequence ID" value="EOY19329"/>
    <property type="gene ID" value="TCM_044399"/>
</dbReference>
<proteinExistence type="predicted"/>
<dbReference type="EMBL" id="CM001888">
    <property type="protein sequence ID" value="EOY19329.1"/>
    <property type="molecule type" value="Genomic_DNA"/>
</dbReference>
<dbReference type="AlphaFoldDB" id="A0A061FX03"/>
<protein>
    <submittedName>
        <fullName evidence="2">Uncharacterized protein</fullName>
    </submittedName>
</protein>
<gene>
    <name evidence="2" type="ORF">TCM_044399</name>
</gene>
<keyword evidence="3" id="KW-1185">Reference proteome</keyword>
<organism evidence="2 3">
    <name type="scientific">Theobroma cacao</name>
    <name type="common">Cacao</name>
    <name type="synonym">Cocoa</name>
    <dbReference type="NCBI Taxonomy" id="3641"/>
    <lineage>
        <taxon>Eukaryota</taxon>
        <taxon>Viridiplantae</taxon>
        <taxon>Streptophyta</taxon>
        <taxon>Embryophyta</taxon>
        <taxon>Tracheophyta</taxon>
        <taxon>Spermatophyta</taxon>
        <taxon>Magnoliopsida</taxon>
        <taxon>eudicotyledons</taxon>
        <taxon>Gunneridae</taxon>
        <taxon>Pentapetalae</taxon>
        <taxon>rosids</taxon>
        <taxon>malvids</taxon>
        <taxon>Malvales</taxon>
        <taxon>Malvaceae</taxon>
        <taxon>Byttnerioideae</taxon>
        <taxon>Theobroma</taxon>
    </lineage>
</organism>
<reference evidence="2 3" key="1">
    <citation type="journal article" date="2013" name="Genome Biol.">
        <title>The genome sequence of the most widely cultivated cacao type and its use to identify candidate genes regulating pod color.</title>
        <authorList>
            <person name="Motamayor J.C."/>
            <person name="Mockaitis K."/>
            <person name="Schmutz J."/>
            <person name="Haiminen N."/>
            <person name="Iii D.L."/>
            <person name="Cornejo O."/>
            <person name="Findley S.D."/>
            <person name="Zheng P."/>
            <person name="Utro F."/>
            <person name="Royaert S."/>
            <person name="Saski C."/>
            <person name="Jenkins J."/>
            <person name="Podicheti R."/>
            <person name="Zhao M."/>
            <person name="Scheffler B.E."/>
            <person name="Stack J.C."/>
            <person name="Feltus F.A."/>
            <person name="Mustiga G.M."/>
            <person name="Amores F."/>
            <person name="Phillips W."/>
            <person name="Marelli J.P."/>
            <person name="May G.D."/>
            <person name="Shapiro H."/>
            <person name="Ma J."/>
            <person name="Bustamante C.D."/>
            <person name="Schnell R.J."/>
            <person name="Main D."/>
            <person name="Gilbert D."/>
            <person name="Parida L."/>
            <person name="Kuhn D.N."/>
        </authorList>
    </citation>
    <scope>NUCLEOTIDE SEQUENCE [LARGE SCALE GENOMIC DNA]</scope>
    <source>
        <strain evidence="3">cv. Matina 1-6</strain>
    </source>
</reference>